<reference evidence="10" key="1">
    <citation type="submission" date="2016-05" db="EMBL/GenBank/DDBJ databases">
        <title>Novel hydrogenosomes in the microaerophilic jakobid Stygiella incarcerata.</title>
        <authorList>
            <person name="Leger M.M."/>
            <person name="Eme L."/>
            <person name="Hug L.A."/>
            <person name="Roger A.J."/>
        </authorList>
    </citation>
    <scope>NUCLEOTIDE SEQUENCE</scope>
</reference>
<dbReference type="GO" id="GO:0005525">
    <property type="term" value="F:GTP binding"/>
    <property type="evidence" value="ECO:0007669"/>
    <property type="project" value="UniProtKB-KW"/>
</dbReference>
<name>A0A192ZIH3_9EUKA</name>
<evidence type="ECO:0000313" key="10">
    <source>
        <dbReference type="EMBL" id="ANM86116.1"/>
    </source>
</evidence>
<keyword evidence="3 8" id="KW-0547">Nucleotide-binding</keyword>
<dbReference type="EMBL" id="KX235387">
    <property type="protein sequence ID" value="ANM86116.1"/>
    <property type="molecule type" value="mRNA"/>
</dbReference>
<dbReference type="SUPFAM" id="SSF52540">
    <property type="entry name" value="P-loop containing nucleoside triphosphate hydrolases"/>
    <property type="match status" value="1"/>
</dbReference>
<dbReference type="PROSITE" id="PS51882">
    <property type="entry name" value="G_ALPHA"/>
    <property type="match status" value="1"/>
</dbReference>
<dbReference type="InterPro" id="IPR011025">
    <property type="entry name" value="GproteinA_insert"/>
</dbReference>
<dbReference type="FunFam" id="1.10.400.10:FF:000007">
    <property type="entry name" value="Guanine nucleotide-binding protein subunit alpha"/>
    <property type="match status" value="1"/>
</dbReference>
<evidence type="ECO:0000256" key="1">
    <source>
        <dbReference type="ARBA" id="ARBA00011356"/>
    </source>
</evidence>
<feature type="binding site" evidence="9">
    <location>
        <position position="186"/>
    </location>
    <ligand>
        <name>Mg(2+)</name>
        <dbReference type="ChEBI" id="CHEBI:18420"/>
    </ligand>
</feature>
<dbReference type="FunFam" id="3.40.50.300:FF:002307">
    <property type="entry name" value="Guanine nucleotide-binding protein G(k) subunit alpha"/>
    <property type="match status" value="1"/>
</dbReference>
<organism evidence="10">
    <name type="scientific">Stygiella incarcerata</name>
    <dbReference type="NCBI Taxonomy" id="1712417"/>
    <lineage>
        <taxon>Eukaryota</taxon>
        <taxon>Discoba</taxon>
        <taxon>Jakobida</taxon>
        <taxon>Andalucina</taxon>
        <taxon>Stygiellidae</taxon>
        <taxon>Stygiella</taxon>
    </lineage>
</organism>
<dbReference type="GO" id="GO:0005737">
    <property type="term" value="C:cytoplasm"/>
    <property type="evidence" value="ECO:0007669"/>
    <property type="project" value="TreeGrafter"/>
</dbReference>
<sequence>MGCGSSTPEDGEARDRNKQIEKQLRVDGKKAEQIIKLLLLGAGESGKSTIFKQMKIIHRNGYSREECARYRDVIFANTMQSMKALITAAARMRLPLESEDNRRRAERIMAIPDQLIITNPSKLMDPSVGAEISTLWKDNGIRVAYMRRNEFQLNDSAKYFFQEIDRLCQPGYVPSQQDVLRSRVKTVGIIEEEFFIEGYKFKMVDVGGQRNERRKWIHCFDDVTAVIFVTSLSEYDQKLAEDDTTNRMKESLVLFEEICTTKYFQDTSIIIFFNKKDLFEEKITEIDLNVCFPEYKGGCDYDAAAAFIEDRFVELNTSKTRQLYVHFTCATDTENIRVVFNAVKNIILHNNLRDANLL</sequence>
<dbReference type="CDD" id="cd00066">
    <property type="entry name" value="G-alpha"/>
    <property type="match status" value="1"/>
</dbReference>
<feature type="binding site" evidence="9">
    <location>
        <position position="48"/>
    </location>
    <ligand>
        <name>Mg(2+)</name>
        <dbReference type="ChEBI" id="CHEBI:18420"/>
    </ligand>
</feature>
<dbReference type="GO" id="GO:0005834">
    <property type="term" value="C:heterotrimeric G-protein complex"/>
    <property type="evidence" value="ECO:0007669"/>
    <property type="project" value="TreeGrafter"/>
</dbReference>
<dbReference type="PANTHER" id="PTHR10218:SF302">
    <property type="entry name" value="GUANINE NUCLEOTIDE-BINDING PROTEIN ALPHA-5 SUBUNIT"/>
    <property type="match status" value="1"/>
</dbReference>
<comment type="subunit">
    <text evidence="1">G proteins are composed of 3 units; alpha, beta and gamma. The alpha chain contains the guanine nucleotide binding site.</text>
</comment>
<feature type="binding site" evidence="8">
    <location>
        <position position="330"/>
    </location>
    <ligand>
        <name>GTP</name>
        <dbReference type="ChEBI" id="CHEBI:37565"/>
    </ligand>
</feature>
<accession>A0A192ZIH3</accession>
<feature type="binding site" evidence="8">
    <location>
        <begin position="274"/>
        <end position="277"/>
    </location>
    <ligand>
        <name>GTP</name>
        <dbReference type="ChEBI" id="CHEBI:37565"/>
    </ligand>
</feature>
<dbReference type="InterPro" id="IPR001019">
    <property type="entry name" value="Gprotein_alpha_su"/>
</dbReference>
<dbReference type="GO" id="GO:0007010">
    <property type="term" value="P:cytoskeleton organization"/>
    <property type="evidence" value="ECO:0007669"/>
    <property type="project" value="UniProtKB-ARBA"/>
</dbReference>
<dbReference type="InterPro" id="IPR001408">
    <property type="entry name" value="Gprotein_alpha_I"/>
</dbReference>
<evidence type="ECO:0000256" key="6">
    <source>
        <dbReference type="ARBA" id="ARBA00023224"/>
    </source>
</evidence>
<evidence type="ECO:0000256" key="3">
    <source>
        <dbReference type="ARBA" id="ARBA00022741"/>
    </source>
</evidence>
<keyword evidence="4 9" id="KW-0460">Magnesium</keyword>
<dbReference type="SMART" id="SM00275">
    <property type="entry name" value="G_alpha"/>
    <property type="match status" value="1"/>
</dbReference>
<gene>
    <name evidence="10" type="primary">gnbpa</name>
</gene>
<feature type="binding site" evidence="8">
    <location>
        <begin position="205"/>
        <end position="209"/>
    </location>
    <ligand>
        <name>GTP</name>
        <dbReference type="ChEBI" id="CHEBI:37565"/>
    </ligand>
</feature>
<evidence type="ECO:0000256" key="7">
    <source>
        <dbReference type="ARBA" id="ARBA00023288"/>
    </source>
</evidence>
<evidence type="ECO:0000256" key="9">
    <source>
        <dbReference type="PIRSR" id="PIRSR601019-2"/>
    </source>
</evidence>
<dbReference type="Gene3D" id="3.40.50.300">
    <property type="entry name" value="P-loop containing nucleotide triphosphate hydrolases"/>
    <property type="match status" value="1"/>
</dbReference>
<dbReference type="GO" id="GO:0046872">
    <property type="term" value="F:metal ion binding"/>
    <property type="evidence" value="ECO:0007669"/>
    <property type="project" value="UniProtKB-KW"/>
</dbReference>
<feature type="binding site" evidence="8">
    <location>
        <begin position="155"/>
        <end position="156"/>
    </location>
    <ligand>
        <name>GTP</name>
        <dbReference type="ChEBI" id="CHEBI:37565"/>
    </ligand>
</feature>
<dbReference type="GO" id="GO:0001664">
    <property type="term" value="F:G protein-coupled receptor binding"/>
    <property type="evidence" value="ECO:0007669"/>
    <property type="project" value="TreeGrafter"/>
</dbReference>
<dbReference type="FunFam" id="3.40.50.300:FF:000692">
    <property type="entry name" value="Guanine nucleotide-binding protein subunit alpha"/>
    <property type="match status" value="1"/>
</dbReference>
<evidence type="ECO:0000256" key="4">
    <source>
        <dbReference type="ARBA" id="ARBA00022842"/>
    </source>
</evidence>
<proteinExistence type="evidence at transcript level"/>
<dbReference type="PRINTS" id="PR00441">
    <property type="entry name" value="GPROTEINAI"/>
</dbReference>
<keyword evidence="7" id="KW-0449">Lipoprotein</keyword>
<protein>
    <submittedName>
        <fullName evidence="10">Guanine nucleotide-binding protein alpha-1 subunit</fullName>
    </submittedName>
</protein>
<dbReference type="Gene3D" id="1.10.400.10">
    <property type="entry name" value="GI Alpha 1, domain 2-like"/>
    <property type="match status" value="1"/>
</dbReference>
<feature type="binding site" evidence="8">
    <location>
        <begin position="44"/>
        <end position="49"/>
    </location>
    <ligand>
        <name>GTP</name>
        <dbReference type="ChEBI" id="CHEBI:37565"/>
    </ligand>
</feature>
<dbReference type="PANTHER" id="PTHR10218">
    <property type="entry name" value="GTP-BINDING PROTEIN ALPHA SUBUNIT"/>
    <property type="match status" value="1"/>
</dbReference>
<keyword evidence="5 8" id="KW-0342">GTP-binding</keyword>
<keyword evidence="6" id="KW-0807">Transducer</keyword>
<feature type="binding site" evidence="8">
    <location>
        <begin position="180"/>
        <end position="186"/>
    </location>
    <ligand>
        <name>GTP</name>
        <dbReference type="ChEBI" id="CHEBI:37565"/>
    </ligand>
</feature>
<dbReference type="GO" id="GO:0031683">
    <property type="term" value="F:G-protein beta/gamma-subunit complex binding"/>
    <property type="evidence" value="ECO:0007669"/>
    <property type="project" value="InterPro"/>
</dbReference>
<dbReference type="SUPFAM" id="SSF47895">
    <property type="entry name" value="Transducin (alpha subunit), insertion domain"/>
    <property type="match status" value="1"/>
</dbReference>
<dbReference type="Pfam" id="PF00503">
    <property type="entry name" value="G-alpha"/>
    <property type="match status" value="1"/>
</dbReference>
<evidence type="ECO:0000256" key="8">
    <source>
        <dbReference type="PIRSR" id="PIRSR601019-1"/>
    </source>
</evidence>
<dbReference type="GO" id="GO:0007188">
    <property type="term" value="P:adenylate cyclase-modulating G protein-coupled receptor signaling pathway"/>
    <property type="evidence" value="ECO:0007669"/>
    <property type="project" value="InterPro"/>
</dbReference>
<dbReference type="InterPro" id="IPR027417">
    <property type="entry name" value="P-loop_NTPase"/>
</dbReference>
<dbReference type="GO" id="GO:0003924">
    <property type="term" value="F:GTPase activity"/>
    <property type="evidence" value="ECO:0007669"/>
    <property type="project" value="InterPro"/>
</dbReference>
<evidence type="ECO:0000256" key="2">
    <source>
        <dbReference type="ARBA" id="ARBA00022723"/>
    </source>
</evidence>
<dbReference type="PRINTS" id="PR00318">
    <property type="entry name" value="GPROTEINA"/>
</dbReference>
<dbReference type="AlphaFoldDB" id="A0A192ZIH3"/>
<keyword evidence="2 9" id="KW-0479">Metal-binding</keyword>
<evidence type="ECO:0000256" key="5">
    <source>
        <dbReference type="ARBA" id="ARBA00023134"/>
    </source>
</evidence>